<accession>A0ABP7C4W2</accession>
<dbReference type="NCBIfam" id="NF005850">
    <property type="entry name" value="PRK07768.1"/>
    <property type="match status" value="1"/>
</dbReference>
<dbReference type="GO" id="GO:0016874">
    <property type="term" value="F:ligase activity"/>
    <property type="evidence" value="ECO:0007669"/>
    <property type="project" value="UniProtKB-KW"/>
</dbReference>
<proteinExistence type="inferred from homology"/>
<keyword evidence="3" id="KW-0436">Ligase</keyword>
<dbReference type="InterPro" id="IPR000873">
    <property type="entry name" value="AMP-dep_synth/lig_dom"/>
</dbReference>
<feature type="domain" description="AMP-dependent synthetase/ligase" evidence="2">
    <location>
        <begin position="25"/>
        <end position="405"/>
    </location>
</feature>
<sequence length="548" mass="57297">MSRLTDLLLATARTSETGMVTGEPHTPRRRTWAEVHTRARSVAATLTSSGLRPGAAVAVLAVEPDLVAASVQGAWLVGASVTVLHQPTPRTNLSTWVQDTLAALELVRADVVLLGATFGAAALALEDCGVTSLRLTDLVTGTASDLLLPAAAKESSTALLQLTSGTTAAPKAVRITHGTLLNSVLALSRRLRLTPGEDVLESWLPLFHHLGLAGSLVLPMVLGLELVEVTPADFLATPLLWPRLLHDYGGTVTSAPDCAFALLAEHLAEVPDSSGFDLSRLRIALNSGEPVDEHTTENLIAAGTRFGLNPDSVQAAYSLTEASLVVSASPARGVTVDLVDPEQLEYANAATTSDPDALEARRLTRLGPPLPGLEVRAVGTDGTTLAAREVGELEVRGPVVAAGYLDHNGTTSALDDDGWLRTGDIGYLAEGDVVVCGRANDVITVGGRRLYPTGIEQAVGAICGVRAGNAVAVRHLNAANRESLAVVVESAHVTDHALTARLSREIAAQVARMTGVRPIAVRVLSPGSLPKTSSCKLRRGLARYLAEH</sequence>
<dbReference type="PANTHER" id="PTHR22754:SF32">
    <property type="entry name" value="DISCO-INTERACTING PROTEIN 2"/>
    <property type="match status" value="1"/>
</dbReference>
<evidence type="ECO:0000313" key="4">
    <source>
        <dbReference type="Proteomes" id="UP001500711"/>
    </source>
</evidence>
<reference evidence="4" key="1">
    <citation type="journal article" date="2019" name="Int. J. Syst. Evol. Microbiol.">
        <title>The Global Catalogue of Microorganisms (GCM) 10K type strain sequencing project: providing services to taxonomists for standard genome sequencing and annotation.</title>
        <authorList>
            <consortium name="The Broad Institute Genomics Platform"/>
            <consortium name="The Broad Institute Genome Sequencing Center for Infectious Disease"/>
            <person name="Wu L."/>
            <person name="Ma J."/>
        </authorList>
    </citation>
    <scope>NUCLEOTIDE SEQUENCE [LARGE SCALE GENOMIC DNA]</scope>
    <source>
        <strain evidence="4">JCM 17494</strain>
    </source>
</reference>
<dbReference type="InterPro" id="IPR042099">
    <property type="entry name" value="ANL_N_sf"/>
</dbReference>
<dbReference type="Gene3D" id="3.30.300.30">
    <property type="match status" value="1"/>
</dbReference>
<dbReference type="InterPro" id="IPR045851">
    <property type="entry name" value="AMP-bd_C_sf"/>
</dbReference>
<evidence type="ECO:0000256" key="1">
    <source>
        <dbReference type="ARBA" id="ARBA00006432"/>
    </source>
</evidence>
<dbReference type="PANTHER" id="PTHR22754">
    <property type="entry name" value="DISCO-INTERACTING PROTEIN 2 DIP2 -RELATED"/>
    <property type="match status" value="1"/>
</dbReference>
<evidence type="ECO:0000259" key="2">
    <source>
        <dbReference type="Pfam" id="PF00501"/>
    </source>
</evidence>
<evidence type="ECO:0000313" key="3">
    <source>
        <dbReference type="EMBL" id="GAA3677491.1"/>
    </source>
</evidence>
<name>A0ABP7C4W2_9PSEU</name>
<gene>
    <name evidence="3" type="ORF">GCM10022267_75440</name>
</gene>
<dbReference type="RefSeq" id="WP_346135459.1">
    <property type="nucleotide sequence ID" value="NZ_BAABBE010000032.1"/>
</dbReference>
<dbReference type="Gene3D" id="3.40.50.12780">
    <property type="entry name" value="N-terminal domain of ligase-like"/>
    <property type="match status" value="1"/>
</dbReference>
<comment type="caution">
    <text evidence="3">The sequence shown here is derived from an EMBL/GenBank/DDBJ whole genome shotgun (WGS) entry which is preliminary data.</text>
</comment>
<organism evidence="3 4">
    <name type="scientific">Lentzea roselyniae</name>
    <dbReference type="NCBI Taxonomy" id="531940"/>
    <lineage>
        <taxon>Bacteria</taxon>
        <taxon>Bacillati</taxon>
        <taxon>Actinomycetota</taxon>
        <taxon>Actinomycetes</taxon>
        <taxon>Pseudonocardiales</taxon>
        <taxon>Pseudonocardiaceae</taxon>
        <taxon>Lentzea</taxon>
    </lineage>
</organism>
<comment type="similarity">
    <text evidence="1">Belongs to the ATP-dependent AMP-binding enzyme family.</text>
</comment>
<protein>
    <submittedName>
        <fullName evidence="3">Fatty acyl-AMP ligase</fullName>
    </submittedName>
</protein>
<dbReference type="Pfam" id="PF00501">
    <property type="entry name" value="AMP-binding"/>
    <property type="match status" value="1"/>
</dbReference>
<keyword evidence="4" id="KW-1185">Reference proteome</keyword>
<dbReference type="Proteomes" id="UP001500711">
    <property type="component" value="Unassembled WGS sequence"/>
</dbReference>
<dbReference type="SUPFAM" id="SSF56801">
    <property type="entry name" value="Acetyl-CoA synthetase-like"/>
    <property type="match status" value="1"/>
</dbReference>
<dbReference type="EMBL" id="BAABBE010000032">
    <property type="protein sequence ID" value="GAA3677491.1"/>
    <property type="molecule type" value="Genomic_DNA"/>
</dbReference>